<evidence type="ECO:0000313" key="1">
    <source>
        <dbReference type="EMBL" id="KAK5838890.1"/>
    </source>
</evidence>
<accession>A0ABR0QHT4</accession>
<evidence type="ECO:0000313" key="2">
    <source>
        <dbReference type="Proteomes" id="UP001358586"/>
    </source>
</evidence>
<sequence>MAWIRLSGLPGLMYKKKILEAIGGMIGTMEKLDFQTNRKIRGRFAQMVVLIILDKPLISQVKVNSEVQLVEYEGLPTICFSYGMGSVDVPLNSTVFDPEKHSTVTIKENSNPNKSMSSSVNVTIE</sequence>
<organism evidence="1 2">
    <name type="scientific">Gossypium arboreum</name>
    <name type="common">Tree cotton</name>
    <name type="synonym">Gossypium nanking</name>
    <dbReference type="NCBI Taxonomy" id="29729"/>
    <lineage>
        <taxon>Eukaryota</taxon>
        <taxon>Viridiplantae</taxon>
        <taxon>Streptophyta</taxon>
        <taxon>Embryophyta</taxon>
        <taxon>Tracheophyta</taxon>
        <taxon>Spermatophyta</taxon>
        <taxon>Magnoliopsida</taxon>
        <taxon>eudicotyledons</taxon>
        <taxon>Gunneridae</taxon>
        <taxon>Pentapetalae</taxon>
        <taxon>rosids</taxon>
        <taxon>malvids</taxon>
        <taxon>Malvales</taxon>
        <taxon>Malvaceae</taxon>
        <taxon>Malvoideae</taxon>
        <taxon>Gossypium</taxon>
    </lineage>
</organism>
<protein>
    <recommendedName>
        <fullName evidence="3">DUF4283 domain-containing protein</fullName>
    </recommendedName>
</protein>
<dbReference type="Proteomes" id="UP001358586">
    <property type="component" value="Chromosome 3"/>
</dbReference>
<keyword evidence="2" id="KW-1185">Reference proteome</keyword>
<evidence type="ECO:0008006" key="3">
    <source>
        <dbReference type="Google" id="ProtNLM"/>
    </source>
</evidence>
<dbReference type="EMBL" id="JARKNE010000003">
    <property type="protein sequence ID" value="KAK5838890.1"/>
    <property type="molecule type" value="Genomic_DNA"/>
</dbReference>
<gene>
    <name evidence="1" type="ORF">PVK06_007636</name>
</gene>
<dbReference type="PANTHER" id="PTHR31286">
    <property type="entry name" value="GLYCINE-RICH CELL WALL STRUCTURAL PROTEIN 1.8-LIKE"/>
    <property type="match status" value="1"/>
</dbReference>
<dbReference type="PANTHER" id="PTHR31286:SF173">
    <property type="entry name" value="DUF4283 DOMAIN-CONTAINING PROTEIN"/>
    <property type="match status" value="1"/>
</dbReference>
<comment type="caution">
    <text evidence="1">The sequence shown here is derived from an EMBL/GenBank/DDBJ whole genome shotgun (WGS) entry which is preliminary data.</text>
</comment>
<reference evidence="1 2" key="1">
    <citation type="submission" date="2023-03" db="EMBL/GenBank/DDBJ databases">
        <title>WGS of Gossypium arboreum.</title>
        <authorList>
            <person name="Yu D."/>
        </authorList>
    </citation>
    <scope>NUCLEOTIDE SEQUENCE [LARGE SCALE GENOMIC DNA]</scope>
    <source>
        <tissue evidence="1">Leaf</tissue>
    </source>
</reference>
<dbReference type="InterPro" id="IPR040256">
    <property type="entry name" value="At4g02000-like"/>
</dbReference>
<name>A0ABR0QHT4_GOSAR</name>
<proteinExistence type="predicted"/>